<accession>A0ABQ1H227</accession>
<evidence type="ECO:0008006" key="3">
    <source>
        <dbReference type="Google" id="ProtNLM"/>
    </source>
</evidence>
<sequence length="267" mass="30755">MTDDGQRERSLSKWEMYQFLQNERADRYVRLPETKPLSGESLRKMLKKFGDVYIKPDKGCGGEGVSRLRICQNGTEWTFQGEKRKHRSGTEKEMMKLLLNHYEEECIVQQTAPLDRYEGKPFDIRVHMQKETDSSWVYAGEVVRVGGEGGIVSNVEISGGSVFPLESVFTDGKTRSVLRTQMKEMGIALCRMMEKCLRFLEAGLDIGIEKGGELWLLEVNTDDDHGGPSHDLFRTLPDPQLYDEIRARYARTAGMPDWLREWLFMEN</sequence>
<proteinExistence type="predicted"/>
<dbReference type="Pfam" id="PF14398">
    <property type="entry name" value="ATPgrasp_YheCD"/>
    <property type="match status" value="1"/>
</dbReference>
<keyword evidence="2" id="KW-1185">Reference proteome</keyword>
<dbReference type="Proteomes" id="UP000617979">
    <property type="component" value="Unassembled WGS sequence"/>
</dbReference>
<comment type="caution">
    <text evidence="1">The sequence shown here is derived from an EMBL/GenBank/DDBJ whole genome shotgun (WGS) entry which is preliminary data.</text>
</comment>
<evidence type="ECO:0000313" key="2">
    <source>
        <dbReference type="Proteomes" id="UP000617979"/>
    </source>
</evidence>
<dbReference type="SUPFAM" id="SSF56059">
    <property type="entry name" value="Glutathione synthetase ATP-binding domain-like"/>
    <property type="match status" value="1"/>
</dbReference>
<protein>
    <recommendedName>
        <fullName evidence="3">YheC/D like ATP-grasp</fullName>
    </recommendedName>
</protein>
<organism evidence="1 2">
    <name type="scientific">Kroppenstedtia guangzhouensis</name>
    <dbReference type="NCBI Taxonomy" id="1274356"/>
    <lineage>
        <taxon>Bacteria</taxon>
        <taxon>Bacillati</taxon>
        <taxon>Bacillota</taxon>
        <taxon>Bacilli</taxon>
        <taxon>Bacillales</taxon>
        <taxon>Thermoactinomycetaceae</taxon>
        <taxon>Kroppenstedtia</taxon>
    </lineage>
</organism>
<reference evidence="2" key="1">
    <citation type="journal article" date="2019" name="Int. J. Syst. Evol. Microbiol.">
        <title>The Global Catalogue of Microorganisms (GCM) 10K type strain sequencing project: providing services to taxonomists for standard genome sequencing and annotation.</title>
        <authorList>
            <consortium name="The Broad Institute Genomics Platform"/>
            <consortium name="The Broad Institute Genome Sequencing Center for Infectious Disease"/>
            <person name="Wu L."/>
            <person name="Ma J."/>
        </authorList>
    </citation>
    <scope>NUCLEOTIDE SEQUENCE [LARGE SCALE GENOMIC DNA]</scope>
    <source>
        <strain evidence="2">CGMCC 1.12404</strain>
    </source>
</reference>
<name>A0ABQ1H227_9BACL</name>
<dbReference type="EMBL" id="BMEX01000017">
    <property type="protein sequence ID" value="GGA55181.1"/>
    <property type="molecule type" value="Genomic_DNA"/>
</dbReference>
<evidence type="ECO:0000313" key="1">
    <source>
        <dbReference type="EMBL" id="GGA55181.1"/>
    </source>
</evidence>
<gene>
    <name evidence="1" type="ORF">GCM10007416_30500</name>
</gene>
<dbReference type="RefSeq" id="WP_188433373.1">
    <property type="nucleotide sequence ID" value="NZ_BMEX01000017.1"/>
</dbReference>
<dbReference type="InterPro" id="IPR026838">
    <property type="entry name" value="YheC/D"/>
</dbReference>